<evidence type="ECO:0000313" key="2">
    <source>
        <dbReference type="EMBL" id="MBV2358721.1"/>
    </source>
</evidence>
<evidence type="ECO:0000256" key="1">
    <source>
        <dbReference type="SAM" id="SignalP"/>
    </source>
</evidence>
<keyword evidence="3" id="KW-1185">Reference proteome</keyword>
<keyword evidence="1" id="KW-0732">Signal</keyword>
<feature type="signal peptide" evidence="1">
    <location>
        <begin position="1"/>
        <end position="19"/>
    </location>
</feature>
<dbReference type="RefSeq" id="WP_217776573.1">
    <property type="nucleotide sequence ID" value="NZ_JAHRWL010000001.1"/>
</dbReference>
<reference evidence="2" key="1">
    <citation type="submission" date="2021-06" db="EMBL/GenBank/DDBJ databases">
        <title>Thalassococcus sp. CAU 1522 isolated from sea sand, Republic of Korea.</title>
        <authorList>
            <person name="Kim W."/>
        </authorList>
    </citation>
    <scope>NUCLEOTIDE SEQUENCE</scope>
    <source>
        <strain evidence="2">CAU 1522</strain>
    </source>
</reference>
<proteinExistence type="predicted"/>
<dbReference type="EMBL" id="JAHRWL010000001">
    <property type="protein sequence ID" value="MBV2358721.1"/>
    <property type="molecule type" value="Genomic_DNA"/>
</dbReference>
<organism evidence="2 3">
    <name type="scientific">Thalassococcus arenae</name>
    <dbReference type="NCBI Taxonomy" id="2851652"/>
    <lineage>
        <taxon>Bacteria</taxon>
        <taxon>Pseudomonadati</taxon>
        <taxon>Pseudomonadota</taxon>
        <taxon>Alphaproteobacteria</taxon>
        <taxon>Rhodobacterales</taxon>
        <taxon>Roseobacteraceae</taxon>
        <taxon>Thalassococcus</taxon>
    </lineage>
</organism>
<comment type="caution">
    <text evidence="2">The sequence shown here is derived from an EMBL/GenBank/DDBJ whole genome shotgun (WGS) entry which is preliminary data.</text>
</comment>
<sequence length="181" mass="19066">MIRGSAVIATALALLAGCAAPPPEPGAFVPFVQVLGETAGRPFECTGYDPVSDTCESVGVLRRSGDDLGAEAFLVLPIAGQPVTLRFTGRGVIRNDRACGVPGSYATEVTSEADQAFKDVFTEVMGVIFESMGELCTAYYRGPDGSYVTEATDEAGQVLPGGRDTAHFFARQPRLRPMSPN</sequence>
<evidence type="ECO:0000313" key="3">
    <source>
        <dbReference type="Proteomes" id="UP001166293"/>
    </source>
</evidence>
<name>A0ABS6N3X1_9RHOB</name>
<feature type="chain" id="PRO_5046150769" description="Lipoprotein" evidence="1">
    <location>
        <begin position="20"/>
        <end position="181"/>
    </location>
</feature>
<gene>
    <name evidence="2" type="ORF">KUH32_02965</name>
</gene>
<dbReference type="Proteomes" id="UP001166293">
    <property type="component" value="Unassembled WGS sequence"/>
</dbReference>
<protein>
    <recommendedName>
        <fullName evidence="4">Lipoprotein</fullName>
    </recommendedName>
</protein>
<evidence type="ECO:0008006" key="4">
    <source>
        <dbReference type="Google" id="ProtNLM"/>
    </source>
</evidence>
<accession>A0ABS6N3X1</accession>
<dbReference type="PROSITE" id="PS51257">
    <property type="entry name" value="PROKAR_LIPOPROTEIN"/>
    <property type="match status" value="1"/>
</dbReference>